<dbReference type="Gene3D" id="3.40.720.10">
    <property type="entry name" value="Alkaline Phosphatase, subunit A"/>
    <property type="match status" value="1"/>
</dbReference>
<dbReference type="SUPFAM" id="SSF53649">
    <property type="entry name" value="Alkaline phosphatase-like"/>
    <property type="match status" value="1"/>
</dbReference>
<name>A0A1I2TRL2_9SPHI</name>
<evidence type="ECO:0000256" key="3">
    <source>
        <dbReference type="ARBA" id="ARBA00022801"/>
    </source>
</evidence>
<feature type="signal peptide" evidence="5">
    <location>
        <begin position="1"/>
        <end position="18"/>
    </location>
</feature>
<feature type="chain" id="PRO_5011635567" evidence="5">
    <location>
        <begin position="19"/>
        <end position="498"/>
    </location>
</feature>
<organism evidence="7 8">
    <name type="scientific">Pedobacter insulae</name>
    <dbReference type="NCBI Taxonomy" id="414048"/>
    <lineage>
        <taxon>Bacteria</taxon>
        <taxon>Pseudomonadati</taxon>
        <taxon>Bacteroidota</taxon>
        <taxon>Sphingobacteriia</taxon>
        <taxon>Sphingobacteriales</taxon>
        <taxon>Sphingobacteriaceae</taxon>
        <taxon>Pedobacter</taxon>
    </lineage>
</organism>
<dbReference type="InterPro" id="IPR017850">
    <property type="entry name" value="Alkaline_phosphatase_core_sf"/>
</dbReference>
<protein>
    <submittedName>
        <fullName evidence="7">Arylsulfatase A</fullName>
    </submittedName>
</protein>
<evidence type="ECO:0000256" key="5">
    <source>
        <dbReference type="SAM" id="SignalP"/>
    </source>
</evidence>
<gene>
    <name evidence="7" type="ORF">SAMN04489864_101520</name>
</gene>
<evidence type="ECO:0000313" key="8">
    <source>
        <dbReference type="Proteomes" id="UP000199666"/>
    </source>
</evidence>
<keyword evidence="4" id="KW-0325">Glycoprotein</keyword>
<dbReference type="RefSeq" id="WP_090991985.1">
    <property type="nucleotide sequence ID" value="NZ_FOPP01000001.1"/>
</dbReference>
<dbReference type="OrthoDB" id="9789742at2"/>
<evidence type="ECO:0000259" key="6">
    <source>
        <dbReference type="Pfam" id="PF00884"/>
    </source>
</evidence>
<feature type="domain" description="Sulfatase N-terminal" evidence="6">
    <location>
        <begin position="28"/>
        <end position="374"/>
    </location>
</feature>
<dbReference type="InterPro" id="IPR000917">
    <property type="entry name" value="Sulfatase_N"/>
</dbReference>
<dbReference type="Proteomes" id="UP000199666">
    <property type="component" value="Unassembled WGS sequence"/>
</dbReference>
<keyword evidence="8" id="KW-1185">Reference proteome</keyword>
<dbReference type="GO" id="GO:0016787">
    <property type="term" value="F:hydrolase activity"/>
    <property type="evidence" value="ECO:0007669"/>
    <property type="project" value="UniProtKB-KW"/>
</dbReference>
<evidence type="ECO:0000256" key="2">
    <source>
        <dbReference type="ARBA" id="ARBA00022729"/>
    </source>
</evidence>
<dbReference type="CDD" id="cd16031">
    <property type="entry name" value="G6S_like"/>
    <property type="match status" value="1"/>
</dbReference>
<dbReference type="AlphaFoldDB" id="A0A1I2TRL2"/>
<evidence type="ECO:0000256" key="4">
    <source>
        <dbReference type="ARBA" id="ARBA00023180"/>
    </source>
</evidence>
<keyword evidence="3" id="KW-0378">Hydrolase</keyword>
<dbReference type="PANTHER" id="PTHR43108:SF8">
    <property type="entry name" value="SD21168P"/>
    <property type="match status" value="1"/>
</dbReference>
<reference evidence="7 8" key="1">
    <citation type="submission" date="2016-10" db="EMBL/GenBank/DDBJ databases">
        <authorList>
            <person name="de Groot N.N."/>
        </authorList>
    </citation>
    <scope>NUCLEOTIDE SEQUENCE [LARGE SCALE GENOMIC DNA]</scope>
    <source>
        <strain evidence="7 8">DSM 18684</strain>
    </source>
</reference>
<dbReference type="STRING" id="414048.SAMN04489864_101520"/>
<comment type="similarity">
    <text evidence="1">Belongs to the sulfatase family.</text>
</comment>
<dbReference type="EMBL" id="FOPP01000001">
    <property type="protein sequence ID" value="SFG66819.1"/>
    <property type="molecule type" value="Genomic_DNA"/>
</dbReference>
<evidence type="ECO:0000256" key="1">
    <source>
        <dbReference type="ARBA" id="ARBA00008779"/>
    </source>
</evidence>
<dbReference type="InterPro" id="IPR024607">
    <property type="entry name" value="Sulfatase_CS"/>
</dbReference>
<sequence length="498" mass="57367">MKKVLFLLLSILGSNAFSQSNQVGKPMNIVFILSDDHRFDFMGFTGKVPGLETPAMDFMAKNGAYLKNAFVTTSLCSPSRASILTGQYAHTHTIVDNNAPMPKDLKFFPQYLQKKGYQTAFMGKWHMGNTDDQPQPGFNKWISFKGQGEYYNPTFNIDGKEIKQPRGSYTTDLLTDYALDFIKQSDKNKPFFVYLSHKGVHADFQPAKRHAGKYKDMEVISPPSMYLTATDSSKKYGKILEPKTRTNKADIPLWVKNQRYSWHGVDYMYDGTINFIDFYRRYNETLLSIDESIAKVLAELKKEGLDKNTLVIYMGDNGFQFGEHGLIDKRDMYEASLRVPMLAYAPGMIKPGLVVNEMIENIDIAPTFLALAGIKKPTQIQGLSFANLLKGSETKWRDKIFYEYYWEWAFPQTPTMFGVRTEQFKYIFNQGVWDANELYDLKNDPEEINNLIRDPRYSKIAGQLKKDMWDWLEQTGGMQIPLKRVDSKRIDHLYKGTY</sequence>
<dbReference type="PANTHER" id="PTHR43108">
    <property type="entry name" value="N-ACETYLGLUCOSAMINE-6-SULFATASE FAMILY MEMBER"/>
    <property type="match status" value="1"/>
</dbReference>
<dbReference type="PROSITE" id="PS00523">
    <property type="entry name" value="SULFATASE_1"/>
    <property type="match status" value="1"/>
</dbReference>
<keyword evidence="2 5" id="KW-0732">Signal</keyword>
<evidence type="ECO:0000313" key="7">
    <source>
        <dbReference type="EMBL" id="SFG66819.1"/>
    </source>
</evidence>
<accession>A0A1I2TRL2</accession>
<proteinExistence type="inferred from homology"/>
<dbReference type="Pfam" id="PF00884">
    <property type="entry name" value="Sulfatase"/>
    <property type="match status" value="1"/>
</dbReference>